<proteinExistence type="inferred from homology"/>
<dbReference type="EMBL" id="JAEHOD010000021">
    <property type="protein sequence ID" value="KAG2447533.1"/>
    <property type="molecule type" value="Genomic_DNA"/>
</dbReference>
<evidence type="ECO:0000313" key="7">
    <source>
        <dbReference type="Proteomes" id="UP000613740"/>
    </source>
</evidence>
<dbReference type="PANTHER" id="PTHR11205">
    <property type="entry name" value="RIBOSOMAL PROTEIN S7"/>
    <property type="match status" value="1"/>
</dbReference>
<dbReference type="GO" id="GO:0006412">
    <property type="term" value="P:translation"/>
    <property type="evidence" value="ECO:0007669"/>
    <property type="project" value="InterPro"/>
</dbReference>
<keyword evidence="7" id="KW-1185">Reference proteome</keyword>
<keyword evidence="3" id="KW-0687">Ribonucleoprotein</keyword>
<evidence type="ECO:0000313" key="6">
    <source>
        <dbReference type="EMBL" id="KAG2447533.1"/>
    </source>
</evidence>
<evidence type="ECO:0000256" key="3">
    <source>
        <dbReference type="ARBA" id="ARBA00023274"/>
    </source>
</evidence>
<feature type="region of interest" description="Disordered" evidence="4">
    <location>
        <begin position="58"/>
        <end position="111"/>
    </location>
</feature>
<dbReference type="GO" id="GO:0005840">
    <property type="term" value="C:ribosome"/>
    <property type="evidence" value="ECO:0007669"/>
    <property type="project" value="UniProtKB-KW"/>
</dbReference>
<name>A0A836B4Y3_9CHLO</name>
<dbReference type="OrthoDB" id="35139at2759"/>
<comment type="caution">
    <text evidence="6">The sequence shown here is derived from an EMBL/GenBank/DDBJ whole genome shotgun (WGS) entry which is preliminary data.</text>
</comment>
<reference evidence="6" key="1">
    <citation type="journal article" date="2020" name="bioRxiv">
        <title>Comparative genomics of Chlamydomonas.</title>
        <authorList>
            <person name="Craig R.J."/>
            <person name="Hasan A.R."/>
            <person name="Ness R.W."/>
            <person name="Keightley P.D."/>
        </authorList>
    </citation>
    <scope>NUCLEOTIDE SEQUENCE</scope>
    <source>
        <strain evidence="6">CCAP 11/173</strain>
    </source>
</reference>
<organism evidence="6 7">
    <name type="scientific">Chlamydomonas schloesseri</name>
    <dbReference type="NCBI Taxonomy" id="2026947"/>
    <lineage>
        <taxon>Eukaryota</taxon>
        <taxon>Viridiplantae</taxon>
        <taxon>Chlorophyta</taxon>
        <taxon>core chlorophytes</taxon>
        <taxon>Chlorophyceae</taxon>
        <taxon>CS clade</taxon>
        <taxon>Chlamydomonadales</taxon>
        <taxon>Chlamydomonadaceae</taxon>
        <taxon>Chlamydomonas</taxon>
    </lineage>
</organism>
<comment type="similarity">
    <text evidence="1">Belongs to the universal ribosomal protein uS7 family.</text>
</comment>
<dbReference type="GO" id="GO:1990904">
    <property type="term" value="C:ribonucleoprotein complex"/>
    <property type="evidence" value="ECO:0007669"/>
    <property type="project" value="UniProtKB-KW"/>
</dbReference>
<protein>
    <recommendedName>
        <fullName evidence="5">Small ribosomal subunit protein uS7 domain-containing protein</fullName>
    </recommendedName>
</protein>
<keyword evidence="2" id="KW-0689">Ribosomal protein</keyword>
<dbReference type="Gene3D" id="1.10.455.10">
    <property type="entry name" value="Ribosomal protein S7 domain"/>
    <property type="match status" value="1"/>
</dbReference>
<evidence type="ECO:0000256" key="1">
    <source>
        <dbReference type="ARBA" id="ARBA00007151"/>
    </source>
</evidence>
<evidence type="ECO:0000256" key="4">
    <source>
        <dbReference type="SAM" id="MobiDB-lite"/>
    </source>
</evidence>
<evidence type="ECO:0000256" key="2">
    <source>
        <dbReference type="ARBA" id="ARBA00022980"/>
    </source>
</evidence>
<accession>A0A836B4Y3</accession>
<dbReference type="InterPro" id="IPR036823">
    <property type="entry name" value="Ribosomal_uS7_dom_sf"/>
</dbReference>
<dbReference type="SUPFAM" id="SSF47973">
    <property type="entry name" value="Ribosomal protein S7"/>
    <property type="match status" value="1"/>
</dbReference>
<dbReference type="InterPro" id="IPR000235">
    <property type="entry name" value="Ribosomal_uS7"/>
</dbReference>
<evidence type="ECO:0000259" key="5">
    <source>
        <dbReference type="Pfam" id="PF00177"/>
    </source>
</evidence>
<sequence>MLSSAHRLLAAVSASAGVAPAQLRGLHALAGLGSAQSSSLCGCSRSLPAASPSAAASSWRHMSASATASDSSSQQPAQQQQQQPEASSASSAAPPSTPQPTGPTSEVVQQLTQASPTGRLLDLFKPSSQQQQQQQQQQALQRSRGHGQRSRPGAGAAAGGGGGAAAAAGQAQAAAAAAVTEAPLTADTDVLEVVMRAVDNCKPLMKVIQSKAGTRVVYQPRPLNPQQSTNFAVKWILQAAQKRRAAAKGAAAGARSMADALAVELLLAAQRKGGARARRDEVHKIALDNRANLRR</sequence>
<dbReference type="InterPro" id="IPR023798">
    <property type="entry name" value="Ribosomal_uS7_dom"/>
</dbReference>
<feature type="region of interest" description="Disordered" evidence="4">
    <location>
        <begin position="126"/>
        <end position="164"/>
    </location>
</feature>
<feature type="compositionally biased region" description="Low complexity" evidence="4">
    <location>
        <begin position="129"/>
        <end position="138"/>
    </location>
</feature>
<gene>
    <name evidence="6" type="ORF">HYH02_007457</name>
</gene>
<dbReference type="AlphaFoldDB" id="A0A836B4Y3"/>
<feature type="domain" description="Small ribosomal subunit protein uS7" evidence="5">
    <location>
        <begin position="172"/>
        <end position="290"/>
    </location>
</feature>
<feature type="compositionally biased region" description="Low complexity" evidence="4">
    <location>
        <begin position="58"/>
        <end position="94"/>
    </location>
</feature>
<dbReference type="Proteomes" id="UP000613740">
    <property type="component" value="Unassembled WGS sequence"/>
</dbReference>
<dbReference type="Pfam" id="PF00177">
    <property type="entry name" value="Ribosomal_S7"/>
    <property type="match status" value="1"/>
</dbReference>